<evidence type="ECO:0000313" key="11">
    <source>
        <dbReference type="EMBL" id="MXR38324.1"/>
    </source>
</evidence>
<feature type="domain" description="Anti-sigma-28 factor FlgM C-terminal" evidence="10">
    <location>
        <begin position="38"/>
        <end position="89"/>
    </location>
</feature>
<evidence type="ECO:0000256" key="9">
    <source>
        <dbReference type="SAM" id="MobiDB-lite"/>
    </source>
</evidence>
<dbReference type="InterPro" id="IPR035890">
    <property type="entry name" value="Anti-sigma-28_factor_FlgM_sf"/>
</dbReference>
<protein>
    <recommendedName>
        <fullName evidence="2">Negative regulator of flagellin synthesis</fullName>
    </recommendedName>
    <alternativeName>
        <fullName evidence="8">Anti-sigma-28 factor</fullName>
    </alternativeName>
</protein>
<comment type="similarity">
    <text evidence="1">Belongs to the FlgM family.</text>
</comment>
<keyword evidence="12" id="KW-1185">Reference proteome</keyword>
<accession>A0A845BSZ4</accession>
<dbReference type="SUPFAM" id="SSF101498">
    <property type="entry name" value="Anti-sigma factor FlgM"/>
    <property type="match status" value="1"/>
</dbReference>
<evidence type="ECO:0000256" key="6">
    <source>
        <dbReference type="ARBA" id="ARBA00023163"/>
    </source>
</evidence>
<dbReference type="EMBL" id="WSSB01000020">
    <property type="protein sequence ID" value="MXR38324.1"/>
    <property type="molecule type" value="Genomic_DNA"/>
</dbReference>
<keyword evidence="3" id="KW-0678">Repressor</keyword>
<proteinExistence type="inferred from homology"/>
<dbReference type="Pfam" id="PF04316">
    <property type="entry name" value="FlgM"/>
    <property type="match status" value="1"/>
</dbReference>
<dbReference type="NCBIfam" id="TIGR03824">
    <property type="entry name" value="FlgM_jcvi"/>
    <property type="match status" value="1"/>
</dbReference>
<evidence type="ECO:0000256" key="8">
    <source>
        <dbReference type="ARBA" id="ARBA00030117"/>
    </source>
</evidence>
<evidence type="ECO:0000256" key="3">
    <source>
        <dbReference type="ARBA" id="ARBA00022491"/>
    </source>
</evidence>
<evidence type="ECO:0000313" key="12">
    <source>
        <dbReference type="Proteomes" id="UP000467214"/>
    </source>
</evidence>
<keyword evidence="6" id="KW-0804">Transcription</keyword>
<dbReference type="GO" id="GO:0045892">
    <property type="term" value="P:negative regulation of DNA-templated transcription"/>
    <property type="evidence" value="ECO:0007669"/>
    <property type="project" value="InterPro"/>
</dbReference>
<dbReference type="RefSeq" id="WP_160798283.1">
    <property type="nucleotide sequence ID" value="NZ_WSSB01000020.1"/>
</dbReference>
<dbReference type="InterPro" id="IPR031316">
    <property type="entry name" value="FlgM_C"/>
</dbReference>
<name>A0A845BSZ4_9NEIS</name>
<evidence type="ECO:0000256" key="5">
    <source>
        <dbReference type="ARBA" id="ARBA00023015"/>
    </source>
</evidence>
<keyword evidence="11" id="KW-0282">Flagellum</keyword>
<dbReference type="GO" id="GO:0044781">
    <property type="term" value="P:bacterial-type flagellum organization"/>
    <property type="evidence" value="ECO:0007669"/>
    <property type="project" value="UniProtKB-KW"/>
</dbReference>
<evidence type="ECO:0000256" key="7">
    <source>
        <dbReference type="ARBA" id="ARBA00024739"/>
    </source>
</evidence>
<evidence type="ECO:0000256" key="2">
    <source>
        <dbReference type="ARBA" id="ARBA00017823"/>
    </source>
</evidence>
<sequence>MKIDSSSKALAAYASQPRALKRDAGAPEAKTQAAGENVAINPLASRMQAAEKAAQSEPAFDAAKVDAIRTAIASGQYQVKPEAIADSLISSARELLGRA</sequence>
<dbReference type="Proteomes" id="UP000467214">
    <property type="component" value="Unassembled WGS sequence"/>
</dbReference>
<keyword evidence="4" id="KW-1005">Bacterial flagellum biogenesis</keyword>
<keyword evidence="11" id="KW-0969">Cilium</keyword>
<comment type="function">
    <text evidence="7">Responsible for the coupling of flagellin expression to flagellar assembly by preventing expression of the flagellin genes when a component of the middle class of proteins is defective. It negatively regulates flagellar genes by inhibiting the activity of FliA by directly binding to FliA.</text>
</comment>
<evidence type="ECO:0000259" key="10">
    <source>
        <dbReference type="Pfam" id="PF04316"/>
    </source>
</evidence>
<evidence type="ECO:0000256" key="4">
    <source>
        <dbReference type="ARBA" id="ARBA00022795"/>
    </source>
</evidence>
<keyword evidence="11" id="KW-0966">Cell projection</keyword>
<evidence type="ECO:0000256" key="1">
    <source>
        <dbReference type="ARBA" id="ARBA00005322"/>
    </source>
</evidence>
<dbReference type="AlphaFoldDB" id="A0A845BSZ4"/>
<keyword evidence="5" id="KW-0805">Transcription regulation</keyword>
<organism evidence="11 12">
    <name type="scientific">Craterilacuibacter sinensis</name>
    <dbReference type="NCBI Taxonomy" id="2686017"/>
    <lineage>
        <taxon>Bacteria</taxon>
        <taxon>Pseudomonadati</taxon>
        <taxon>Pseudomonadota</taxon>
        <taxon>Betaproteobacteria</taxon>
        <taxon>Neisseriales</taxon>
        <taxon>Neisseriaceae</taxon>
        <taxon>Craterilacuibacter</taxon>
    </lineage>
</organism>
<comment type="caution">
    <text evidence="11">The sequence shown here is derived from an EMBL/GenBank/DDBJ whole genome shotgun (WGS) entry which is preliminary data.</text>
</comment>
<feature type="region of interest" description="Disordered" evidence="9">
    <location>
        <begin position="14"/>
        <end position="33"/>
    </location>
</feature>
<dbReference type="InterPro" id="IPR007412">
    <property type="entry name" value="FlgM"/>
</dbReference>
<reference evidence="11 12" key="1">
    <citation type="submission" date="2019-12" db="EMBL/GenBank/DDBJ databases">
        <title>Neisseriaceae gen. nov. sp. Genome sequencing and assembly.</title>
        <authorList>
            <person name="Liu Z."/>
            <person name="Li A."/>
        </authorList>
    </citation>
    <scope>NUCLEOTIDE SEQUENCE [LARGE SCALE GENOMIC DNA]</scope>
    <source>
        <strain evidence="11 12">B2N2-7</strain>
    </source>
</reference>
<gene>
    <name evidence="11" type="primary">flgM</name>
    <name evidence="11" type="ORF">GQF02_15230</name>
</gene>